<keyword evidence="6 13" id="KW-0441">Lipid A biosynthesis</keyword>
<accession>A0A3S2U4S0</accession>
<dbReference type="GO" id="GO:0005886">
    <property type="term" value="C:plasma membrane"/>
    <property type="evidence" value="ECO:0007669"/>
    <property type="project" value="TreeGrafter"/>
</dbReference>
<comment type="similarity">
    <text evidence="13">Belongs to the LpxK family.</text>
</comment>
<evidence type="ECO:0000256" key="1">
    <source>
        <dbReference type="ARBA" id="ARBA00002274"/>
    </source>
</evidence>
<comment type="caution">
    <text evidence="14">The sequence shown here is derived from an EMBL/GenBank/DDBJ whole genome shotgun (WGS) entry which is preliminary data.</text>
</comment>
<evidence type="ECO:0000256" key="8">
    <source>
        <dbReference type="ARBA" id="ARBA00022741"/>
    </source>
</evidence>
<dbReference type="InterPro" id="IPR027417">
    <property type="entry name" value="P-loop_NTPase"/>
</dbReference>
<evidence type="ECO:0000313" key="15">
    <source>
        <dbReference type="Proteomes" id="UP000288178"/>
    </source>
</evidence>
<dbReference type="HAMAP" id="MF_00409">
    <property type="entry name" value="LpxK"/>
    <property type="match status" value="1"/>
</dbReference>
<evidence type="ECO:0000256" key="10">
    <source>
        <dbReference type="ARBA" id="ARBA00022840"/>
    </source>
</evidence>
<keyword evidence="7 13" id="KW-0808">Transferase</keyword>
<dbReference type="InterPro" id="IPR003758">
    <property type="entry name" value="LpxK"/>
</dbReference>
<dbReference type="PANTHER" id="PTHR42724:SF1">
    <property type="entry name" value="TETRAACYLDISACCHARIDE 4'-KINASE, MITOCHONDRIAL-RELATED"/>
    <property type="match status" value="1"/>
</dbReference>
<dbReference type="AlphaFoldDB" id="A0A3S2U4S0"/>
<dbReference type="GO" id="GO:0009244">
    <property type="term" value="P:lipopolysaccharide core region biosynthetic process"/>
    <property type="evidence" value="ECO:0007669"/>
    <property type="project" value="TreeGrafter"/>
</dbReference>
<evidence type="ECO:0000256" key="11">
    <source>
        <dbReference type="ARBA" id="ARBA00023098"/>
    </source>
</evidence>
<dbReference type="Pfam" id="PF02606">
    <property type="entry name" value="LpxK"/>
    <property type="match status" value="1"/>
</dbReference>
<evidence type="ECO:0000256" key="4">
    <source>
        <dbReference type="ARBA" id="ARBA00016436"/>
    </source>
</evidence>
<dbReference type="UniPathway" id="UPA00359">
    <property type="reaction ID" value="UER00482"/>
</dbReference>
<comment type="catalytic activity">
    <reaction evidence="13">
        <text>a lipid A disaccharide + ATP = a lipid IVA + ADP + H(+)</text>
        <dbReference type="Rhea" id="RHEA:67840"/>
        <dbReference type="ChEBI" id="CHEBI:15378"/>
        <dbReference type="ChEBI" id="CHEBI:30616"/>
        <dbReference type="ChEBI" id="CHEBI:176343"/>
        <dbReference type="ChEBI" id="CHEBI:176425"/>
        <dbReference type="ChEBI" id="CHEBI:456216"/>
        <dbReference type="EC" id="2.7.1.130"/>
    </reaction>
</comment>
<evidence type="ECO:0000313" key="14">
    <source>
        <dbReference type="EMBL" id="RVT47707.1"/>
    </source>
</evidence>
<dbReference type="RefSeq" id="WP_128201370.1">
    <property type="nucleotide sequence ID" value="NZ_SACT01000013.1"/>
</dbReference>
<evidence type="ECO:0000256" key="5">
    <source>
        <dbReference type="ARBA" id="ARBA00022516"/>
    </source>
</evidence>
<evidence type="ECO:0000256" key="9">
    <source>
        <dbReference type="ARBA" id="ARBA00022777"/>
    </source>
</evidence>
<organism evidence="14 15">
    <name type="scientific">Rubrivivax albus</name>
    <dbReference type="NCBI Taxonomy" id="2499835"/>
    <lineage>
        <taxon>Bacteria</taxon>
        <taxon>Pseudomonadati</taxon>
        <taxon>Pseudomonadota</taxon>
        <taxon>Betaproteobacteria</taxon>
        <taxon>Burkholderiales</taxon>
        <taxon>Sphaerotilaceae</taxon>
        <taxon>Rubrivivax</taxon>
    </lineage>
</organism>
<comment type="function">
    <text evidence="1 13">Transfers the gamma-phosphate of ATP to the 4'-position of a tetraacyldisaccharide 1-phosphate intermediate (termed DS-1-P) to form tetraacyldisaccharide 1,4'-bis-phosphate (lipid IVA).</text>
</comment>
<evidence type="ECO:0000256" key="12">
    <source>
        <dbReference type="ARBA" id="ARBA00029757"/>
    </source>
</evidence>
<dbReference type="EC" id="2.7.1.130" evidence="3 13"/>
<evidence type="ECO:0000256" key="2">
    <source>
        <dbReference type="ARBA" id="ARBA00004870"/>
    </source>
</evidence>
<keyword evidence="11 13" id="KW-0443">Lipid metabolism</keyword>
<evidence type="ECO:0000256" key="13">
    <source>
        <dbReference type="HAMAP-Rule" id="MF_00409"/>
    </source>
</evidence>
<feature type="binding site" evidence="13">
    <location>
        <begin position="65"/>
        <end position="72"/>
    </location>
    <ligand>
        <name>ATP</name>
        <dbReference type="ChEBI" id="CHEBI:30616"/>
    </ligand>
</feature>
<keyword evidence="5 13" id="KW-0444">Lipid biosynthesis</keyword>
<keyword evidence="8 13" id="KW-0547">Nucleotide-binding</keyword>
<protein>
    <recommendedName>
        <fullName evidence="4 13">Tetraacyldisaccharide 4'-kinase</fullName>
        <ecNumber evidence="3 13">2.7.1.130</ecNumber>
    </recommendedName>
    <alternativeName>
        <fullName evidence="12 13">Lipid A 4'-kinase</fullName>
    </alternativeName>
</protein>
<sequence length="349" mass="36952">MNTPGAALERALLAAWFDRPTPPWPLRPLSLLYCGLAGLAALPWRLGWRRPWRAPCPVIVVGNLIVGGAGKTPTVIALVQALQDAGWHPGVVSRGHGRQSRGVVVAEAGLDARRLGDEPWLIRRRTGVPLAVGERRADAADALLSAAPEIDVLVADDGLQHHALARDLAVWVFDERGAGNGALLPAGPLRQPLPATLPPATWVLYNAPAPSTDLPGEVAQRSLSGAVSLADWHAGAPMDPQALLALRHRPVHAIAGIGSPERFFTMLRAAGLTCTTQPLPDHADMSTPLWPPGTPDVLCTEKDAAKLDPTRVGPARVWVVGLDFQLPPALVDQLLAGLAPTPRSTGETR</sequence>
<reference evidence="14 15" key="1">
    <citation type="submission" date="2019-01" db="EMBL/GenBank/DDBJ databases">
        <authorList>
            <person name="Chen W.-M."/>
        </authorList>
    </citation>
    <scope>NUCLEOTIDE SEQUENCE [LARGE SCALE GENOMIC DNA]</scope>
    <source>
        <strain evidence="14 15">ICH-3</strain>
    </source>
</reference>
<keyword evidence="10 13" id="KW-0067">ATP-binding</keyword>
<evidence type="ECO:0000256" key="6">
    <source>
        <dbReference type="ARBA" id="ARBA00022556"/>
    </source>
</evidence>
<dbReference type="SUPFAM" id="SSF52540">
    <property type="entry name" value="P-loop containing nucleoside triphosphate hydrolases"/>
    <property type="match status" value="1"/>
</dbReference>
<dbReference type="Proteomes" id="UP000288178">
    <property type="component" value="Unassembled WGS sequence"/>
</dbReference>
<dbReference type="EMBL" id="SACT01000013">
    <property type="protein sequence ID" value="RVT47707.1"/>
    <property type="molecule type" value="Genomic_DNA"/>
</dbReference>
<dbReference type="GO" id="GO:0009029">
    <property type="term" value="F:lipid-A 4'-kinase activity"/>
    <property type="evidence" value="ECO:0007669"/>
    <property type="project" value="UniProtKB-UniRule"/>
</dbReference>
<dbReference type="OrthoDB" id="9766423at2"/>
<name>A0A3S2U4S0_9BURK</name>
<comment type="pathway">
    <text evidence="2 13">Glycolipid biosynthesis; lipid IV(A) biosynthesis; lipid IV(A) from (3R)-3-hydroxytetradecanoyl-[acyl-carrier-protein] and UDP-N-acetyl-alpha-D-glucosamine: step 6/6.</text>
</comment>
<dbReference type="GO" id="GO:0009245">
    <property type="term" value="P:lipid A biosynthetic process"/>
    <property type="evidence" value="ECO:0007669"/>
    <property type="project" value="UniProtKB-UniRule"/>
</dbReference>
<dbReference type="NCBIfam" id="TIGR00682">
    <property type="entry name" value="lpxK"/>
    <property type="match status" value="1"/>
</dbReference>
<keyword evidence="15" id="KW-1185">Reference proteome</keyword>
<proteinExistence type="inferred from homology"/>
<gene>
    <name evidence="13" type="primary">lpxK</name>
    <name evidence="14" type="ORF">ENE75_23690</name>
</gene>
<evidence type="ECO:0000256" key="7">
    <source>
        <dbReference type="ARBA" id="ARBA00022679"/>
    </source>
</evidence>
<keyword evidence="9 13" id="KW-0418">Kinase</keyword>
<evidence type="ECO:0000256" key="3">
    <source>
        <dbReference type="ARBA" id="ARBA00012071"/>
    </source>
</evidence>
<dbReference type="PANTHER" id="PTHR42724">
    <property type="entry name" value="TETRAACYLDISACCHARIDE 4'-KINASE"/>
    <property type="match status" value="1"/>
</dbReference>
<dbReference type="GO" id="GO:0005524">
    <property type="term" value="F:ATP binding"/>
    <property type="evidence" value="ECO:0007669"/>
    <property type="project" value="UniProtKB-UniRule"/>
</dbReference>